<dbReference type="RefSeq" id="WP_188416889.1">
    <property type="nucleotide sequence ID" value="NZ_BMDO01000006.1"/>
</dbReference>
<evidence type="ECO:0000313" key="6">
    <source>
        <dbReference type="Proteomes" id="UP000662074"/>
    </source>
</evidence>
<evidence type="ECO:0000313" key="5">
    <source>
        <dbReference type="EMBL" id="GGI51114.1"/>
    </source>
</evidence>
<dbReference type="InterPro" id="IPR018060">
    <property type="entry name" value="HTH_AraC"/>
</dbReference>
<sequence length="319" mass="35969">MKISITDDGSGITKEFARAIGATILGRFVNIPESKGSGYLTGFAWGRDLRMMIRNYHLKEDVFIERTNELAEGQEDIIFLLSGIFPSPIHPEEELLPEQANMVICRHAVSSIIAMPRNTAFKSVTIAASKHYLQQMFAHIEHPVVSSVLEATNNFIFETGISAEIITTASEMLLRPVPESMESQYCKLKCKELLCHIFTLLMQQDAIPSGNMHINDIKAIYAIKTHLLAYLHEPPNVKALAKNAGMSEPKLRKLFKHTFGKGVFEYYQFARMQKAAQLLREKRLSVAEVGYQVGFTNLSHFSRVFTQHTGSKPKRYSSN</sequence>
<keyword evidence="6" id="KW-1185">Reference proteome</keyword>
<evidence type="ECO:0000256" key="2">
    <source>
        <dbReference type="ARBA" id="ARBA00023125"/>
    </source>
</evidence>
<dbReference type="SMART" id="SM00342">
    <property type="entry name" value="HTH_ARAC"/>
    <property type="match status" value="1"/>
</dbReference>
<evidence type="ECO:0000256" key="3">
    <source>
        <dbReference type="ARBA" id="ARBA00023163"/>
    </source>
</evidence>
<dbReference type="InterPro" id="IPR009057">
    <property type="entry name" value="Homeodomain-like_sf"/>
</dbReference>
<dbReference type="AlphaFoldDB" id="A0A917J9K0"/>
<organism evidence="5 6">
    <name type="scientific">Mucilaginibacter galii</name>
    <dbReference type="NCBI Taxonomy" id="2005073"/>
    <lineage>
        <taxon>Bacteria</taxon>
        <taxon>Pseudomonadati</taxon>
        <taxon>Bacteroidota</taxon>
        <taxon>Sphingobacteriia</taxon>
        <taxon>Sphingobacteriales</taxon>
        <taxon>Sphingobacteriaceae</taxon>
        <taxon>Mucilaginibacter</taxon>
    </lineage>
</organism>
<dbReference type="GO" id="GO:0043565">
    <property type="term" value="F:sequence-specific DNA binding"/>
    <property type="evidence" value="ECO:0007669"/>
    <property type="project" value="InterPro"/>
</dbReference>
<dbReference type="InterPro" id="IPR018062">
    <property type="entry name" value="HTH_AraC-typ_CS"/>
</dbReference>
<dbReference type="PROSITE" id="PS00041">
    <property type="entry name" value="HTH_ARAC_FAMILY_1"/>
    <property type="match status" value="1"/>
</dbReference>
<comment type="caution">
    <text evidence="5">The sequence shown here is derived from an EMBL/GenBank/DDBJ whole genome shotgun (WGS) entry which is preliminary data.</text>
</comment>
<reference evidence="5" key="2">
    <citation type="submission" date="2020-09" db="EMBL/GenBank/DDBJ databases">
        <authorList>
            <person name="Sun Q."/>
            <person name="Sedlacek I."/>
        </authorList>
    </citation>
    <scope>NUCLEOTIDE SEQUENCE</scope>
    <source>
        <strain evidence="5">CCM 8711</strain>
    </source>
</reference>
<proteinExistence type="predicted"/>
<name>A0A917J9K0_9SPHI</name>
<dbReference type="PROSITE" id="PS01124">
    <property type="entry name" value="HTH_ARAC_FAMILY_2"/>
    <property type="match status" value="1"/>
</dbReference>
<protein>
    <submittedName>
        <fullName evidence="5">AraC family transcriptional regulator</fullName>
    </submittedName>
</protein>
<keyword evidence="3" id="KW-0804">Transcription</keyword>
<keyword evidence="2" id="KW-0238">DNA-binding</keyword>
<dbReference type="Proteomes" id="UP000662074">
    <property type="component" value="Unassembled WGS sequence"/>
</dbReference>
<dbReference type="PANTHER" id="PTHR47893:SF1">
    <property type="entry name" value="REGULATORY PROTEIN PCHR"/>
    <property type="match status" value="1"/>
</dbReference>
<dbReference type="Gene3D" id="1.10.10.60">
    <property type="entry name" value="Homeodomain-like"/>
    <property type="match status" value="2"/>
</dbReference>
<feature type="domain" description="HTH araC/xylS-type" evidence="4">
    <location>
        <begin position="221"/>
        <end position="319"/>
    </location>
</feature>
<dbReference type="Pfam" id="PF12833">
    <property type="entry name" value="HTH_18"/>
    <property type="match status" value="1"/>
</dbReference>
<dbReference type="PRINTS" id="PR00032">
    <property type="entry name" value="HTHARAC"/>
</dbReference>
<keyword evidence="1" id="KW-0805">Transcription regulation</keyword>
<dbReference type="EMBL" id="BMDO01000006">
    <property type="protein sequence ID" value="GGI51114.1"/>
    <property type="molecule type" value="Genomic_DNA"/>
</dbReference>
<dbReference type="InterPro" id="IPR020449">
    <property type="entry name" value="Tscrpt_reg_AraC-type_HTH"/>
</dbReference>
<reference evidence="5" key="1">
    <citation type="journal article" date="2014" name="Int. J. Syst. Evol. Microbiol.">
        <title>Complete genome sequence of Corynebacterium casei LMG S-19264T (=DSM 44701T), isolated from a smear-ripened cheese.</title>
        <authorList>
            <consortium name="US DOE Joint Genome Institute (JGI-PGF)"/>
            <person name="Walter F."/>
            <person name="Albersmeier A."/>
            <person name="Kalinowski J."/>
            <person name="Ruckert C."/>
        </authorList>
    </citation>
    <scope>NUCLEOTIDE SEQUENCE</scope>
    <source>
        <strain evidence="5">CCM 8711</strain>
    </source>
</reference>
<dbReference type="PANTHER" id="PTHR47893">
    <property type="entry name" value="REGULATORY PROTEIN PCHR"/>
    <property type="match status" value="1"/>
</dbReference>
<dbReference type="InterPro" id="IPR053142">
    <property type="entry name" value="PchR_regulatory_protein"/>
</dbReference>
<evidence type="ECO:0000259" key="4">
    <source>
        <dbReference type="PROSITE" id="PS01124"/>
    </source>
</evidence>
<gene>
    <name evidence="5" type="ORF">GCM10011425_23260</name>
</gene>
<dbReference type="GO" id="GO:0003700">
    <property type="term" value="F:DNA-binding transcription factor activity"/>
    <property type="evidence" value="ECO:0007669"/>
    <property type="project" value="InterPro"/>
</dbReference>
<evidence type="ECO:0000256" key="1">
    <source>
        <dbReference type="ARBA" id="ARBA00023015"/>
    </source>
</evidence>
<accession>A0A917J9K0</accession>
<dbReference type="SUPFAM" id="SSF46689">
    <property type="entry name" value="Homeodomain-like"/>
    <property type="match status" value="2"/>
</dbReference>